<evidence type="ECO:0008006" key="3">
    <source>
        <dbReference type="Google" id="ProtNLM"/>
    </source>
</evidence>
<evidence type="ECO:0000313" key="2">
    <source>
        <dbReference type="Proteomes" id="UP001626550"/>
    </source>
</evidence>
<name>A0ABD2QEG8_9PLAT</name>
<sequence>MFTYHLKFDKQVNKADLEATLKQTAGFKTFIFDKLKGTPRGYAFVTYTQAVESLETELKNTDGLQQTKK</sequence>
<protein>
    <recommendedName>
        <fullName evidence="3">RRM domain-containing protein</fullName>
    </recommendedName>
</protein>
<organism evidence="1 2">
    <name type="scientific">Cichlidogyrus casuarinus</name>
    <dbReference type="NCBI Taxonomy" id="1844966"/>
    <lineage>
        <taxon>Eukaryota</taxon>
        <taxon>Metazoa</taxon>
        <taxon>Spiralia</taxon>
        <taxon>Lophotrochozoa</taxon>
        <taxon>Platyhelminthes</taxon>
        <taxon>Monogenea</taxon>
        <taxon>Monopisthocotylea</taxon>
        <taxon>Dactylogyridea</taxon>
        <taxon>Ancyrocephalidae</taxon>
        <taxon>Cichlidogyrus</taxon>
    </lineage>
</organism>
<dbReference type="Proteomes" id="UP001626550">
    <property type="component" value="Unassembled WGS sequence"/>
</dbReference>
<dbReference type="EMBL" id="JBJKFK010000307">
    <property type="protein sequence ID" value="KAL3317939.1"/>
    <property type="molecule type" value="Genomic_DNA"/>
</dbReference>
<dbReference type="AlphaFoldDB" id="A0ABD2QEG8"/>
<accession>A0ABD2QEG8</accession>
<keyword evidence="2" id="KW-1185">Reference proteome</keyword>
<gene>
    <name evidence="1" type="ORF">Ciccas_003400</name>
</gene>
<comment type="caution">
    <text evidence="1">The sequence shown here is derived from an EMBL/GenBank/DDBJ whole genome shotgun (WGS) entry which is preliminary data.</text>
</comment>
<evidence type="ECO:0000313" key="1">
    <source>
        <dbReference type="EMBL" id="KAL3317939.1"/>
    </source>
</evidence>
<reference evidence="1 2" key="1">
    <citation type="submission" date="2024-11" db="EMBL/GenBank/DDBJ databases">
        <title>Adaptive evolution of stress response genes in parasites aligns with host niche diversity.</title>
        <authorList>
            <person name="Hahn C."/>
            <person name="Resl P."/>
        </authorList>
    </citation>
    <scope>NUCLEOTIDE SEQUENCE [LARGE SCALE GENOMIC DNA]</scope>
    <source>
        <strain evidence="1">EGGRZ-B1_66</strain>
        <tissue evidence="1">Body</tissue>
    </source>
</reference>
<proteinExistence type="predicted"/>